<dbReference type="EMBL" id="JBHMCY010000031">
    <property type="protein sequence ID" value="MFB9464557.1"/>
    <property type="molecule type" value="Genomic_DNA"/>
</dbReference>
<gene>
    <name evidence="1" type="ORF">ACFF45_18045</name>
</gene>
<organism evidence="1 2">
    <name type="scientific">Streptomyces cinereospinus</name>
    <dbReference type="NCBI Taxonomy" id="285561"/>
    <lineage>
        <taxon>Bacteria</taxon>
        <taxon>Bacillati</taxon>
        <taxon>Actinomycetota</taxon>
        <taxon>Actinomycetes</taxon>
        <taxon>Kitasatosporales</taxon>
        <taxon>Streptomycetaceae</taxon>
        <taxon>Streptomyces</taxon>
    </lineage>
</organism>
<protein>
    <submittedName>
        <fullName evidence="1">Uncharacterized protein</fullName>
    </submittedName>
</protein>
<reference evidence="1 2" key="1">
    <citation type="submission" date="2024-09" db="EMBL/GenBank/DDBJ databases">
        <authorList>
            <person name="Sun Q."/>
            <person name="Mori K."/>
        </authorList>
    </citation>
    <scope>NUCLEOTIDE SEQUENCE [LARGE SCALE GENOMIC DNA]</scope>
    <source>
        <strain evidence="1 2">JCM 6917</strain>
    </source>
</reference>
<name>A0ABV5N2S6_9ACTN</name>
<dbReference type="Proteomes" id="UP001589709">
    <property type="component" value="Unassembled WGS sequence"/>
</dbReference>
<evidence type="ECO:0000313" key="1">
    <source>
        <dbReference type="EMBL" id="MFB9464557.1"/>
    </source>
</evidence>
<sequence>MNKIYKGAIVITGGTGSGGDSNAGDAPVPLWRRPAVMAAATAVAITVIAGWIQQGGAAAVSSLFGDADETEPVVHAKTMEPDFCGVWHLRKEASAVSEELKKQLNGPKPAGSGNPDYSKILSAVRKATKSDLPSGNTVEVTIEGSNGKAAILTGLDVIVQKRSALSGDLMTVGSSCGGGVTARRYVAELDDPNPRFEVVEQAGPGEETKKPIDFPYKVSSGDPEVFHLEGASNDGIVEWKAKLHWVADGKEKSTEISDNGKPFVSFPDRSVKYFFSTDLNELEDMTAN</sequence>
<evidence type="ECO:0000313" key="2">
    <source>
        <dbReference type="Proteomes" id="UP001589709"/>
    </source>
</evidence>
<proteinExistence type="predicted"/>
<dbReference type="RefSeq" id="WP_381347142.1">
    <property type="nucleotide sequence ID" value="NZ_JBHMCY010000031.1"/>
</dbReference>
<accession>A0ABV5N2S6</accession>
<comment type="caution">
    <text evidence="1">The sequence shown here is derived from an EMBL/GenBank/DDBJ whole genome shotgun (WGS) entry which is preliminary data.</text>
</comment>
<keyword evidence="2" id="KW-1185">Reference proteome</keyword>